<gene>
    <name evidence="12" type="ORF">DO021_18700</name>
    <name evidence="11" type="ORF">EYB58_00620</name>
</gene>
<dbReference type="RefSeq" id="WP_111959491.1">
    <property type="nucleotide sequence ID" value="NZ_CP036313.1"/>
</dbReference>
<organism evidence="12 13">
    <name type="scientific">Desulfobacter hydrogenophilus</name>
    <dbReference type="NCBI Taxonomy" id="2291"/>
    <lineage>
        <taxon>Bacteria</taxon>
        <taxon>Pseudomonadati</taxon>
        <taxon>Thermodesulfobacteriota</taxon>
        <taxon>Desulfobacteria</taxon>
        <taxon>Desulfobacterales</taxon>
        <taxon>Desulfobacteraceae</taxon>
        <taxon>Desulfobacter</taxon>
    </lineage>
</organism>
<keyword evidence="5 9" id="KW-0479">Metal-binding</keyword>
<evidence type="ECO:0000256" key="3">
    <source>
        <dbReference type="ARBA" id="ARBA00022448"/>
    </source>
</evidence>
<evidence type="ECO:0000313" key="12">
    <source>
        <dbReference type="EMBL" id="RAM00538.1"/>
    </source>
</evidence>
<evidence type="ECO:0000256" key="7">
    <source>
        <dbReference type="ARBA" id="ARBA00023004"/>
    </source>
</evidence>
<evidence type="ECO:0000256" key="8">
    <source>
        <dbReference type="ARBA" id="ARBA00023014"/>
    </source>
</evidence>
<evidence type="ECO:0000256" key="9">
    <source>
        <dbReference type="RuleBase" id="RU368020"/>
    </source>
</evidence>
<feature type="domain" description="4Fe-4S ferredoxin-type" evidence="10">
    <location>
        <begin position="3"/>
        <end position="31"/>
    </location>
</feature>
<evidence type="ECO:0000313" key="11">
    <source>
        <dbReference type="EMBL" id="QBH11552.1"/>
    </source>
</evidence>
<comment type="function">
    <text evidence="2 9">Ferredoxins are iron-sulfur proteins that transfer electrons in a wide variety of metabolic reactions.</text>
</comment>
<evidence type="ECO:0000256" key="6">
    <source>
        <dbReference type="ARBA" id="ARBA00022982"/>
    </source>
</evidence>
<dbReference type="GO" id="GO:0009055">
    <property type="term" value="F:electron transfer activity"/>
    <property type="evidence" value="ECO:0007669"/>
    <property type="project" value="UniProtKB-UniRule"/>
</dbReference>
<protein>
    <recommendedName>
        <fullName evidence="9">Ferredoxin</fullName>
    </recommendedName>
</protein>
<evidence type="ECO:0000313" key="14">
    <source>
        <dbReference type="Proteomes" id="UP000293902"/>
    </source>
</evidence>
<evidence type="ECO:0000256" key="4">
    <source>
        <dbReference type="ARBA" id="ARBA00022485"/>
    </source>
</evidence>
<name>A0A328F7I2_9BACT</name>
<keyword evidence="6 9" id="KW-0249">Electron transport</keyword>
<dbReference type="SUPFAM" id="SSF54862">
    <property type="entry name" value="4Fe-4S ferredoxins"/>
    <property type="match status" value="1"/>
</dbReference>
<dbReference type="InterPro" id="IPR017896">
    <property type="entry name" value="4Fe4S_Fe-S-bd"/>
</dbReference>
<evidence type="ECO:0000256" key="2">
    <source>
        <dbReference type="ARBA" id="ARBA00003532"/>
    </source>
</evidence>
<dbReference type="PROSITE" id="PS51379">
    <property type="entry name" value="4FE4S_FER_2"/>
    <property type="match status" value="1"/>
</dbReference>
<dbReference type="Gene3D" id="3.30.70.20">
    <property type="match status" value="1"/>
</dbReference>
<dbReference type="Proteomes" id="UP000293902">
    <property type="component" value="Chromosome"/>
</dbReference>
<dbReference type="PANTHER" id="PTHR39163:SF1">
    <property type="entry name" value="FERREDOXIN"/>
    <property type="match status" value="1"/>
</dbReference>
<dbReference type="GO" id="GO:0051539">
    <property type="term" value="F:4 iron, 4 sulfur cluster binding"/>
    <property type="evidence" value="ECO:0007669"/>
    <property type="project" value="UniProtKB-KW"/>
</dbReference>
<keyword evidence="3 9" id="KW-0813">Transport</keyword>
<dbReference type="GO" id="GO:0005506">
    <property type="term" value="F:iron ion binding"/>
    <property type="evidence" value="ECO:0007669"/>
    <property type="project" value="UniProtKB-UniRule"/>
</dbReference>
<dbReference type="EMBL" id="QLNI01000045">
    <property type="protein sequence ID" value="RAM00538.1"/>
    <property type="molecule type" value="Genomic_DNA"/>
</dbReference>
<dbReference type="OrthoDB" id="9803319at2"/>
<keyword evidence="4" id="KW-0004">4Fe-4S</keyword>
<dbReference type="Pfam" id="PF13370">
    <property type="entry name" value="Fer4_13"/>
    <property type="match status" value="1"/>
</dbReference>
<dbReference type="EMBL" id="CP036313">
    <property type="protein sequence ID" value="QBH11552.1"/>
    <property type="molecule type" value="Genomic_DNA"/>
</dbReference>
<dbReference type="InterPro" id="IPR001080">
    <property type="entry name" value="3Fe4S_ferredoxin"/>
</dbReference>
<keyword evidence="8 9" id="KW-0411">Iron-sulfur</keyword>
<keyword evidence="7 9" id="KW-0408">Iron</keyword>
<dbReference type="InterPro" id="IPR052395">
    <property type="entry name" value="ET_Ferredoxin"/>
</dbReference>
<keyword evidence="14" id="KW-1185">Reference proteome</keyword>
<reference evidence="11 14" key="2">
    <citation type="submission" date="2019-02" db="EMBL/GenBank/DDBJ databases">
        <title>Complete genome sequence of Desulfobacter hydrogenophilus AcRS1.</title>
        <authorList>
            <person name="Marietou A."/>
            <person name="Lund M.B."/>
            <person name="Marshall I.P.G."/>
            <person name="Schreiber L."/>
            <person name="Jorgensen B."/>
        </authorList>
    </citation>
    <scope>NUCLEOTIDE SEQUENCE [LARGE SCALE GENOMIC DNA]</scope>
    <source>
        <strain evidence="11 14">AcRS1</strain>
    </source>
</reference>
<comment type="cofactor">
    <cofactor evidence="1">
        <name>[4Fe-4S] cluster</name>
        <dbReference type="ChEBI" id="CHEBI:49883"/>
    </cofactor>
</comment>
<dbReference type="AlphaFoldDB" id="A0A328F7I2"/>
<evidence type="ECO:0000259" key="10">
    <source>
        <dbReference type="PROSITE" id="PS51379"/>
    </source>
</evidence>
<reference evidence="12 13" key="1">
    <citation type="submission" date="2018-06" db="EMBL/GenBank/DDBJ databases">
        <title>Complete Genome Sequence of Desulfobacter hydrogenophilus (DSM3380).</title>
        <authorList>
            <person name="Marietou A."/>
            <person name="Schreiber L."/>
            <person name="Marshall I."/>
            <person name="Jorgensen B."/>
        </authorList>
    </citation>
    <scope>NUCLEOTIDE SEQUENCE [LARGE SCALE GENOMIC DNA]</scope>
    <source>
        <strain evidence="12 13">DSM 3380</strain>
    </source>
</reference>
<dbReference type="Proteomes" id="UP000248798">
    <property type="component" value="Unassembled WGS sequence"/>
</dbReference>
<sequence length="65" mass="7327">MSKKVYIETEDCIGCENCVELCPEVFGFDAQENVAFVIMEEGGSEECIDEAIEDCPVQCILWKDE</sequence>
<evidence type="ECO:0000256" key="1">
    <source>
        <dbReference type="ARBA" id="ARBA00001966"/>
    </source>
</evidence>
<dbReference type="InterPro" id="IPR017900">
    <property type="entry name" value="4Fe4S_Fe_S_CS"/>
</dbReference>
<accession>A0A328F7I2</accession>
<proteinExistence type="predicted"/>
<dbReference type="PROSITE" id="PS00198">
    <property type="entry name" value="4FE4S_FER_1"/>
    <property type="match status" value="1"/>
</dbReference>
<evidence type="ECO:0000313" key="13">
    <source>
        <dbReference type="Proteomes" id="UP000248798"/>
    </source>
</evidence>
<dbReference type="PANTHER" id="PTHR39163">
    <property type="entry name" value="FERREDOXIN"/>
    <property type="match status" value="1"/>
</dbReference>
<evidence type="ECO:0000256" key="5">
    <source>
        <dbReference type="ARBA" id="ARBA00022723"/>
    </source>
</evidence>
<dbReference type="PRINTS" id="PR00352">
    <property type="entry name" value="3FE4SFRDOXIN"/>
</dbReference>